<sequence length="272" mass="30753">MKIIITIILYSLTVVKKFFSALHTHAESVFLALPNDSPVILCIKAAEYWLIGRVTLVNKLNGPKEIALTFDDGPDQLWTPRVLDIFAHYQVKATFFCVGQMVKYNPTILERIVKEGHIVGNHSWDHPDFTKIPLLAVHEQVERTSDQIEKVVGVRPRMVRPPYGAVNEEVIQLLVASDYEMILWDIDSWDWKGLTGPQVARNILGHVTPGAVVLQHSAGGTKDTLKGSMDALPYIIEVLSEQKYTFSTVSAMFQLAAYRERTCPVEKRRRGR</sequence>
<gene>
    <name evidence="4" type="ordered locus">BBR47_03380</name>
</gene>
<dbReference type="InterPro" id="IPR011330">
    <property type="entry name" value="Glyco_hydro/deAcase_b/a-brl"/>
</dbReference>
<dbReference type="Proteomes" id="UP000001877">
    <property type="component" value="Chromosome"/>
</dbReference>
<dbReference type="GO" id="GO:0016810">
    <property type="term" value="F:hydrolase activity, acting on carbon-nitrogen (but not peptide) bonds"/>
    <property type="evidence" value="ECO:0007669"/>
    <property type="project" value="InterPro"/>
</dbReference>
<evidence type="ECO:0000259" key="3">
    <source>
        <dbReference type="PROSITE" id="PS51677"/>
    </source>
</evidence>
<dbReference type="STRING" id="358681.BBR47_03380"/>
<dbReference type="HOGENOM" id="CLU_021264_0_0_9"/>
<dbReference type="PANTHER" id="PTHR10587:SF133">
    <property type="entry name" value="CHITIN DEACETYLASE 1-RELATED"/>
    <property type="match status" value="1"/>
</dbReference>
<proteinExistence type="predicted"/>
<dbReference type="GO" id="GO:0046872">
    <property type="term" value="F:metal ion binding"/>
    <property type="evidence" value="ECO:0007669"/>
    <property type="project" value="UniProtKB-KW"/>
</dbReference>
<feature type="domain" description="NodB homology" evidence="3">
    <location>
        <begin position="64"/>
        <end position="247"/>
    </location>
</feature>
<dbReference type="AlphaFoldDB" id="C0ZIU7"/>
<evidence type="ECO:0000256" key="1">
    <source>
        <dbReference type="ARBA" id="ARBA00022723"/>
    </source>
</evidence>
<dbReference type="Gene3D" id="3.20.20.370">
    <property type="entry name" value="Glycoside hydrolase/deacetylase"/>
    <property type="match status" value="1"/>
</dbReference>
<dbReference type="GO" id="GO:0016020">
    <property type="term" value="C:membrane"/>
    <property type="evidence" value="ECO:0007669"/>
    <property type="project" value="TreeGrafter"/>
</dbReference>
<evidence type="ECO:0000313" key="5">
    <source>
        <dbReference type="Proteomes" id="UP000001877"/>
    </source>
</evidence>
<reference evidence="4 5" key="1">
    <citation type="submission" date="2005-03" db="EMBL/GenBank/DDBJ databases">
        <title>Brevibacillus brevis strain 47, complete genome.</title>
        <authorList>
            <person name="Hosoyama A."/>
            <person name="Yamada R."/>
            <person name="Hongo Y."/>
            <person name="Terui Y."/>
            <person name="Ankai A."/>
            <person name="Masuyama W."/>
            <person name="Sekiguchi M."/>
            <person name="Takeda T."/>
            <person name="Asano K."/>
            <person name="Ohji S."/>
            <person name="Ichikawa N."/>
            <person name="Narita S."/>
            <person name="Aoki N."/>
            <person name="Miura H."/>
            <person name="Matsushita S."/>
            <person name="Sekigawa T."/>
            <person name="Yamagata H."/>
            <person name="Yoshikawa H."/>
            <person name="Udaka S."/>
            <person name="Tanikawa S."/>
            <person name="Fujita N."/>
        </authorList>
    </citation>
    <scope>NUCLEOTIDE SEQUENCE [LARGE SCALE GENOMIC DNA]</scope>
    <source>
        <strain evidence="5">47 / JCM 6285 / NBRC 100599</strain>
    </source>
</reference>
<name>C0ZIU7_BREBN</name>
<dbReference type="PROSITE" id="PS51677">
    <property type="entry name" value="NODB"/>
    <property type="match status" value="1"/>
</dbReference>
<accession>C0ZIU7</accession>
<evidence type="ECO:0000256" key="2">
    <source>
        <dbReference type="ARBA" id="ARBA00022801"/>
    </source>
</evidence>
<keyword evidence="1" id="KW-0479">Metal-binding</keyword>
<dbReference type="SUPFAM" id="SSF88713">
    <property type="entry name" value="Glycoside hydrolase/deacetylase"/>
    <property type="match status" value="1"/>
</dbReference>
<dbReference type="PANTHER" id="PTHR10587">
    <property type="entry name" value="GLYCOSYL TRANSFERASE-RELATED"/>
    <property type="match status" value="1"/>
</dbReference>
<dbReference type="InterPro" id="IPR050248">
    <property type="entry name" value="Polysacc_deacetylase_ArnD"/>
</dbReference>
<dbReference type="eggNOG" id="COG0726">
    <property type="taxonomic scope" value="Bacteria"/>
</dbReference>
<dbReference type="GO" id="GO:0005975">
    <property type="term" value="P:carbohydrate metabolic process"/>
    <property type="evidence" value="ECO:0007669"/>
    <property type="project" value="InterPro"/>
</dbReference>
<dbReference type="EMBL" id="AP008955">
    <property type="protein sequence ID" value="BAH41315.1"/>
    <property type="molecule type" value="Genomic_DNA"/>
</dbReference>
<dbReference type="KEGG" id="bbe:BBR47_03380"/>
<keyword evidence="5" id="KW-1185">Reference proteome</keyword>
<protein>
    <recommendedName>
        <fullName evidence="3">NodB homology domain-containing protein</fullName>
    </recommendedName>
</protein>
<dbReference type="Pfam" id="PF01522">
    <property type="entry name" value="Polysacc_deac_1"/>
    <property type="match status" value="1"/>
</dbReference>
<evidence type="ECO:0000313" key="4">
    <source>
        <dbReference type="EMBL" id="BAH41315.1"/>
    </source>
</evidence>
<dbReference type="InterPro" id="IPR002509">
    <property type="entry name" value="NODB_dom"/>
</dbReference>
<keyword evidence="2" id="KW-0378">Hydrolase</keyword>
<organism evidence="4 5">
    <name type="scientific">Brevibacillus brevis (strain 47 / JCM 6285 / NBRC 100599)</name>
    <dbReference type="NCBI Taxonomy" id="358681"/>
    <lineage>
        <taxon>Bacteria</taxon>
        <taxon>Bacillati</taxon>
        <taxon>Bacillota</taxon>
        <taxon>Bacilli</taxon>
        <taxon>Bacillales</taxon>
        <taxon>Paenibacillaceae</taxon>
        <taxon>Brevibacillus</taxon>
    </lineage>
</organism>
<dbReference type="CDD" id="cd10917">
    <property type="entry name" value="CE4_NodB_like_6s_7s"/>
    <property type="match status" value="1"/>
</dbReference>